<evidence type="ECO:0008006" key="3">
    <source>
        <dbReference type="Google" id="ProtNLM"/>
    </source>
</evidence>
<dbReference type="EMBL" id="WWCX01000001">
    <property type="protein sequence ID" value="MYM92421.1"/>
    <property type="molecule type" value="Genomic_DNA"/>
</dbReference>
<comment type="caution">
    <text evidence="1">The sequence shown here is derived from an EMBL/GenBank/DDBJ whole genome shotgun (WGS) entry which is preliminary data.</text>
</comment>
<proteinExistence type="predicted"/>
<dbReference type="AlphaFoldDB" id="A0A845GET6"/>
<evidence type="ECO:0000313" key="1">
    <source>
        <dbReference type="EMBL" id="MYM92421.1"/>
    </source>
</evidence>
<accession>A0A845GET6</accession>
<dbReference type="RefSeq" id="WP_161081693.1">
    <property type="nucleotide sequence ID" value="NZ_WWCX01000001.1"/>
</dbReference>
<protein>
    <recommendedName>
        <fullName evidence="3">Phosphoribosylanthranilate isomerase</fullName>
    </recommendedName>
</protein>
<organism evidence="1 2">
    <name type="scientific">Duganella vulcania</name>
    <dbReference type="NCBI Taxonomy" id="2692166"/>
    <lineage>
        <taxon>Bacteria</taxon>
        <taxon>Pseudomonadati</taxon>
        <taxon>Pseudomonadota</taxon>
        <taxon>Betaproteobacteria</taxon>
        <taxon>Burkholderiales</taxon>
        <taxon>Oxalobacteraceae</taxon>
        <taxon>Telluria group</taxon>
        <taxon>Duganella</taxon>
    </lineage>
</organism>
<evidence type="ECO:0000313" key="2">
    <source>
        <dbReference type="Proteomes" id="UP000447355"/>
    </source>
</evidence>
<gene>
    <name evidence="1" type="ORF">GTP90_00940</name>
</gene>
<dbReference type="Proteomes" id="UP000447355">
    <property type="component" value="Unassembled WGS sequence"/>
</dbReference>
<sequence length="220" mass="23559">MHTAKPNRITLTGADEKTSIADLVALCKYYPELEVGLLYTAKPEGRHRYPSLEWLHAAASALTGRCAIHICGGVARASLRGGLLTHVTRHAPRVQINGLVTAPELELLARCAQTVITQHCEINMALVHVPIANHQLLVDGSAGRGISPAVWGKPATRKEVGFAGGLGPANIVDEVSRIAQVAHGAWWIDMEAKLRVDDWFSIDAAREVLVALLGPLPVAA</sequence>
<reference evidence="1" key="1">
    <citation type="submission" date="2019-12" db="EMBL/GenBank/DDBJ databases">
        <title>Novel species isolated from a subtropical stream in China.</title>
        <authorList>
            <person name="Lu H."/>
        </authorList>
    </citation>
    <scope>NUCLEOTIDE SEQUENCE [LARGE SCALE GENOMIC DNA]</scope>
    <source>
        <strain evidence="1">FT81W</strain>
    </source>
</reference>
<name>A0A845GET6_9BURK</name>